<keyword evidence="4" id="KW-0269">Exonuclease</keyword>
<dbReference type="CDD" id="cd06145">
    <property type="entry name" value="REX1_like"/>
    <property type="match status" value="1"/>
</dbReference>
<dbReference type="PANTHER" id="PTHR12801:SF112">
    <property type="entry name" value="RNA EXONUCLEASE 3"/>
    <property type="match status" value="1"/>
</dbReference>
<dbReference type="AlphaFoldDB" id="W7HIK2"/>
<sequence length="689" mass="75296">MFRPTGLFRAIGCPKIATCGLHNCLFSHQVERPPPAATGPVLTKHAQDNSNNERTATPPPTKRRKIDDDSNSKPAAGAASAVAKPSIKSILKKPSSNPINDNGAATTKPMPAGDSALDTAFDSDNGQYIQLETTDKATGIKTQSRIEKTGLGRMPSRTAAPLPVRGLKSMHTTAQQKNTLATATDPTAALKAWAAPPKPSPKLEPETLTPRSVPRSAGAWADRFNLLKRLHDELVRLDPTSQASVAGKQRLIKAARDEEEAAALKGPKAYPVTMRNRIYALTKMKPEDYRKELDEKRKAEEAARTPEDIVTGLSPEDEARAIATYVHSFPVLKMYDYVVLPPSEDEVSKAREGLLTADGVEECERCRTRFKTLERKDPETGMFTTAGKCVHHHGKAWAKDKGGPRIWSCCQQVAGETAGCTDHGSHVFVVKSPPRLATLWQFVDTPAPRLLADDSESTSSPGIEKAVCLDCEMAFTTQGLEVIRLTATRFPKYELVLDILIKPFGEMLDLNTRFSGVTQEQWDAAPPYNAREPNGGGSPSGTTLSKAASPYQAREILFKSIDASTILIGHSLENDLNCMRIIHPRVVDTAILYPRNKHLARYSLKVLVRNHLGRYIQAIDSDKGHDSKEDANEAGNLVRKRLMDDIKSGKLQKDGTRAADATFTVDDLTSKAENKVPLTEPQTPSQPVI</sequence>
<evidence type="ECO:0000256" key="3">
    <source>
        <dbReference type="ARBA" id="ARBA00022801"/>
    </source>
</evidence>
<dbReference type="GO" id="GO:0004527">
    <property type="term" value="F:exonuclease activity"/>
    <property type="evidence" value="ECO:0007669"/>
    <property type="project" value="UniProtKB-KW"/>
</dbReference>
<evidence type="ECO:0000313" key="7">
    <source>
        <dbReference type="EMBL" id="EWC43716.1"/>
    </source>
</evidence>
<dbReference type="GO" id="GO:0005634">
    <property type="term" value="C:nucleus"/>
    <property type="evidence" value="ECO:0007669"/>
    <property type="project" value="TreeGrafter"/>
</dbReference>
<dbReference type="Gene3D" id="3.30.420.10">
    <property type="entry name" value="Ribonuclease H-like superfamily/Ribonuclease H"/>
    <property type="match status" value="1"/>
</dbReference>
<feature type="region of interest" description="Disordered" evidence="5">
    <location>
        <begin position="670"/>
        <end position="689"/>
    </location>
</feature>
<feature type="region of interest" description="Disordered" evidence="5">
    <location>
        <begin position="33"/>
        <end position="119"/>
    </location>
</feature>
<dbReference type="HOGENOM" id="CLU_022453_4_0_1"/>
<reference evidence="7 8" key="1">
    <citation type="submission" date="2013-05" db="EMBL/GenBank/DDBJ databases">
        <title>Drechslerella stenobrocha genome reveals carnivorous origination and mechanical trapping mechanism of predatory fungi.</title>
        <authorList>
            <person name="Liu X."/>
            <person name="Zhang W."/>
            <person name="Liu K."/>
        </authorList>
    </citation>
    <scope>NUCLEOTIDE SEQUENCE [LARGE SCALE GENOMIC DNA]</scope>
    <source>
        <strain evidence="7 8">248</strain>
    </source>
</reference>
<evidence type="ECO:0000256" key="4">
    <source>
        <dbReference type="ARBA" id="ARBA00022839"/>
    </source>
</evidence>
<dbReference type="PANTHER" id="PTHR12801">
    <property type="entry name" value="RNA EXONUCLEASE REXO1 / RECO3 FAMILY MEMBER-RELATED"/>
    <property type="match status" value="1"/>
</dbReference>
<dbReference type="InterPro" id="IPR034922">
    <property type="entry name" value="REX1-like_exo"/>
</dbReference>
<dbReference type="InterPro" id="IPR036397">
    <property type="entry name" value="RNaseH_sf"/>
</dbReference>
<accession>W7HIK2</accession>
<dbReference type="GO" id="GO:0003676">
    <property type="term" value="F:nucleic acid binding"/>
    <property type="evidence" value="ECO:0007669"/>
    <property type="project" value="InterPro"/>
</dbReference>
<organism evidence="7 8">
    <name type="scientific">Drechslerella stenobrocha 248</name>
    <dbReference type="NCBI Taxonomy" id="1043628"/>
    <lineage>
        <taxon>Eukaryota</taxon>
        <taxon>Fungi</taxon>
        <taxon>Dikarya</taxon>
        <taxon>Ascomycota</taxon>
        <taxon>Pezizomycotina</taxon>
        <taxon>Orbiliomycetes</taxon>
        <taxon>Orbiliales</taxon>
        <taxon>Orbiliaceae</taxon>
        <taxon>Drechslerella</taxon>
    </lineage>
</organism>
<keyword evidence="3" id="KW-0378">Hydrolase</keyword>
<dbReference type="Proteomes" id="UP000024837">
    <property type="component" value="Unassembled WGS sequence"/>
</dbReference>
<feature type="compositionally biased region" description="Polar residues" evidence="5">
    <location>
        <begin position="680"/>
        <end position="689"/>
    </location>
</feature>
<keyword evidence="2" id="KW-0540">Nuclease</keyword>
<proteinExistence type="inferred from homology"/>
<evidence type="ECO:0000313" key="8">
    <source>
        <dbReference type="Proteomes" id="UP000024837"/>
    </source>
</evidence>
<gene>
    <name evidence="7" type="ORF">DRE_07468</name>
</gene>
<dbReference type="InterPro" id="IPR013520">
    <property type="entry name" value="Ribonucl_H"/>
</dbReference>
<feature type="domain" description="Exonuclease" evidence="6">
    <location>
        <begin position="465"/>
        <end position="647"/>
    </location>
</feature>
<dbReference type="EMBL" id="KI966456">
    <property type="protein sequence ID" value="EWC43716.1"/>
    <property type="molecule type" value="Genomic_DNA"/>
</dbReference>
<feature type="region of interest" description="Disordered" evidence="5">
    <location>
        <begin position="193"/>
        <end position="214"/>
    </location>
</feature>
<name>W7HIK2_9PEZI</name>
<dbReference type="SUPFAM" id="SSF53098">
    <property type="entry name" value="Ribonuclease H-like"/>
    <property type="match status" value="1"/>
</dbReference>
<protein>
    <recommendedName>
        <fullName evidence="6">Exonuclease domain-containing protein</fullName>
    </recommendedName>
</protein>
<dbReference type="OrthoDB" id="3996471at2759"/>
<evidence type="ECO:0000256" key="5">
    <source>
        <dbReference type="SAM" id="MobiDB-lite"/>
    </source>
</evidence>
<dbReference type="InterPro" id="IPR012337">
    <property type="entry name" value="RNaseH-like_sf"/>
</dbReference>
<evidence type="ECO:0000259" key="6">
    <source>
        <dbReference type="SMART" id="SM00479"/>
    </source>
</evidence>
<keyword evidence="8" id="KW-1185">Reference proteome</keyword>
<evidence type="ECO:0000256" key="2">
    <source>
        <dbReference type="ARBA" id="ARBA00022722"/>
    </source>
</evidence>
<dbReference type="SMART" id="SM00479">
    <property type="entry name" value="EXOIII"/>
    <property type="match status" value="1"/>
</dbReference>
<comment type="similarity">
    <text evidence="1">Belongs to the REXO1/REXO3 family.</text>
</comment>
<evidence type="ECO:0000256" key="1">
    <source>
        <dbReference type="ARBA" id="ARBA00006357"/>
    </source>
</evidence>
<feature type="compositionally biased region" description="Low complexity" evidence="5">
    <location>
        <begin position="72"/>
        <end position="99"/>
    </location>
</feature>
<dbReference type="InterPro" id="IPR047021">
    <property type="entry name" value="REXO1/3/4-like"/>
</dbReference>